<dbReference type="GO" id="GO:0005506">
    <property type="term" value="F:iron ion binding"/>
    <property type="evidence" value="ECO:0007669"/>
    <property type="project" value="InterPro"/>
</dbReference>
<name>A0A673T1H9_SURSU</name>
<keyword evidence="6" id="KW-0256">Endoplasmic reticulum</keyword>
<dbReference type="PRINTS" id="PR00463">
    <property type="entry name" value="EP450I"/>
</dbReference>
<proteinExistence type="inferred from homology"/>
<evidence type="ECO:0000256" key="5">
    <source>
        <dbReference type="ARBA" id="ARBA00022723"/>
    </source>
</evidence>
<dbReference type="SUPFAM" id="SSF48264">
    <property type="entry name" value="Cytochrome P450"/>
    <property type="match status" value="1"/>
</dbReference>
<dbReference type="PRINTS" id="PR00385">
    <property type="entry name" value="P450"/>
</dbReference>
<dbReference type="PROSITE" id="PS00086">
    <property type="entry name" value="CYTOCHROME_P450"/>
    <property type="match status" value="1"/>
</dbReference>
<dbReference type="InterPro" id="IPR017972">
    <property type="entry name" value="Cyt_P450_CS"/>
</dbReference>
<keyword evidence="10 13" id="KW-0503">Monooxygenase</keyword>
<sequence length="627" mass="70080">MATSLGSDAPLQPSTLSTHQTTLLLLLSVLAAVHVGQWLLRQRRRQPGSAPPGPFPWPLIGNVAAMGPAPHLSFGRLARRYGDVFQIRLGNRPVVVLNGERAIRQALVQQGAAFADRPRFASFRVVSRGRSLAFGQYSQRWKTQRRAAQSTMRAFCTRQPRSRRVLEGHVLGEVRELVQLLVRGSAGGAYLDPRPLTVVAVANVMSAVCFGCRYSHDDAEFRELLSHNDKFGRTVGAGSLVDVLPWLQLFPNPVRTIFREFEQLNHNFSNFVLDKFLKHRESLQPGAAPRDMMDAFILSAGTEAAEGSDDGSARLDLEYVPSTVTDIFGASQDTLSTALQWLLILFTRDRGRKAQLWKSPCGPRQRTRPASLILSLATSPVGRQICENPERQDLLSVCRSAPISASLAQQKQNWHASERKGNGYPEVQARVQAELDRVVGRDRLPCLEDQPNLPYVMAFLYEAMRFSSFVPVTIPHATTASASVLGYHIPKDTVVFVNQWSVNHDPVKWPNPEDFDPARFLDKDGFIDKDLASSVMIFSVGKRRCIGEELSKMQLFLFISILAHECNFKANPEESSKLDFDYGLTIKPKSFKINVTLRESMELLDSAVRKLQAEEDCQREARSKLKC</sequence>
<evidence type="ECO:0000256" key="9">
    <source>
        <dbReference type="ARBA" id="ARBA00023004"/>
    </source>
</evidence>
<evidence type="ECO:0000256" key="2">
    <source>
        <dbReference type="ARBA" id="ARBA00004586"/>
    </source>
</evidence>
<dbReference type="InterPro" id="IPR036396">
    <property type="entry name" value="Cyt_P450_sf"/>
</dbReference>
<dbReference type="GO" id="GO:0020037">
    <property type="term" value="F:heme binding"/>
    <property type="evidence" value="ECO:0007669"/>
    <property type="project" value="InterPro"/>
</dbReference>
<accession>A0A673T1H9</accession>
<dbReference type="OMA" id="QIRLGNC"/>
<dbReference type="Pfam" id="PF00067">
    <property type="entry name" value="p450"/>
    <property type="match status" value="2"/>
</dbReference>
<evidence type="ECO:0000256" key="10">
    <source>
        <dbReference type="ARBA" id="ARBA00023033"/>
    </source>
</evidence>
<keyword evidence="15" id="KW-1185">Reference proteome</keyword>
<comment type="subcellular location">
    <subcellularLocation>
        <location evidence="2">Endoplasmic reticulum membrane</location>
    </subcellularLocation>
    <subcellularLocation>
        <location evidence="1">Microsome membrane</location>
    </subcellularLocation>
</comment>
<dbReference type="GO" id="GO:0042446">
    <property type="term" value="P:hormone biosynthetic process"/>
    <property type="evidence" value="ECO:0007669"/>
    <property type="project" value="TreeGrafter"/>
</dbReference>
<keyword evidence="11" id="KW-0472">Membrane</keyword>
<dbReference type="PANTHER" id="PTHR24289">
    <property type="entry name" value="STEROID 17-ALPHA-HYDROXYLASE/17,20 LYASE"/>
    <property type="match status" value="1"/>
</dbReference>
<evidence type="ECO:0000256" key="13">
    <source>
        <dbReference type="RuleBase" id="RU000461"/>
    </source>
</evidence>
<feature type="binding site" description="axial binding residue" evidence="12">
    <location>
        <position position="545"/>
    </location>
    <ligand>
        <name>heme</name>
        <dbReference type="ChEBI" id="CHEBI:30413"/>
    </ligand>
    <ligandPart>
        <name>Fe</name>
        <dbReference type="ChEBI" id="CHEBI:18248"/>
    </ligandPart>
</feature>
<dbReference type="Ensembl" id="ENSSSUT00005003221.1">
    <property type="protein sequence ID" value="ENSSSUP00005002761.1"/>
    <property type="gene ID" value="ENSSSUG00005001869.1"/>
</dbReference>
<evidence type="ECO:0000256" key="1">
    <source>
        <dbReference type="ARBA" id="ARBA00004524"/>
    </source>
</evidence>
<evidence type="ECO:0000256" key="6">
    <source>
        <dbReference type="ARBA" id="ARBA00022824"/>
    </source>
</evidence>
<dbReference type="Proteomes" id="UP000472268">
    <property type="component" value="Chromosome 4"/>
</dbReference>
<evidence type="ECO:0000256" key="11">
    <source>
        <dbReference type="ARBA" id="ARBA00023136"/>
    </source>
</evidence>
<keyword evidence="7" id="KW-0492">Microsome</keyword>
<reference evidence="14" key="3">
    <citation type="submission" date="2025-09" db="UniProtKB">
        <authorList>
            <consortium name="Ensembl"/>
        </authorList>
    </citation>
    <scope>IDENTIFICATION</scope>
</reference>
<keyword evidence="4 12" id="KW-0349">Heme</keyword>
<dbReference type="InterPro" id="IPR002401">
    <property type="entry name" value="Cyt_P450_E_grp-I"/>
</dbReference>
<evidence type="ECO:0000313" key="14">
    <source>
        <dbReference type="Ensembl" id="ENSSSUP00005002761.1"/>
    </source>
</evidence>
<keyword evidence="8 13" id="KW-0560">Oxidoreductase</keyword>
<dbReference type="GO" id="GO:0004508">
    <property type="term" value="F:steroid 17-alpha-monooxygenase activity"/>
    <property type="evidence" value="ECO:0007669"/>
    <property type="project" value="TreeGrafter"/>
</dbReference>
<comment type="cofactor">
    <cofactor evidence="12">
        <name>heme</name>
        <dbReference type="ChEBI" id="CHEBI:30413"/>
    </cofactor>
</comment>
<evidence type="ECO:0000256" key="12">
    <source>
        <dbReference type="PIRSR" id="PIRSR602401-1"/>
    </source>
</evidence>
<dbReference type="GO" id="GO:0042448">
    <property type="term" value="P:progesterone metabolic process"/>
    <property type="evidence" value="ECO:0007669"/>
    <property type="project" value="TreeGrafter"/>
</dbReference>
<dbReference type="Gene3D" id="1.10.630.10">
    <property type="entry name" value="Cytochrome P450"/>
    <property type="match status" value="2"/>
</dbReference>
<evidence type="ECO:0000256" key="8">
    <source>
        <dbReference type="ARBA" id="ARBA00023002"/>
    </source>
</evidence>
<evidence type="ECO:0000256" key="3">
    <source>
        <dbReference type="ARBA" id="ARBA00010617"/>
    </source>
</evidence>
<reference evidence="14 15" key="1">
    <citation type="submission" date="2019-05" db="EMBL/GenBank/DDBJ databases">
        <title>A Chromosome-scale Meerkat (S. suricatta) Genome Assembly.</title>
        <authorList>
            <person name="Dudchenko O."/>
            <person name="Lieberman Aiden E."/>
            <person name="Tung J."/>
            <person name="Barreiro L.B."/>
            <person name="Clutton-Brock T.H."/>
        </authorList>
    </citation>
    <scope>NUCLEOTIDE SEQUENCE [LARGE SCALE GENOMIC DNA]</scope>
</reference>
<dbReference type="PANTHER" id="PTHR24289:SF16">
    <property type="entry name" value="CYTOCHROME P450 1B1"/>
    <property type="match status" value="1"/>
</dbReference>
<protein>
    <submittedName>
        <fullName evidence="14">Cytochrome P450 family 1 subfamily B member 1</fullName>
    </submittedName>
</protein>
<evidence type="ECO:0000256" key="4">
    <source>
        <dbReference type="ARBA" id="ARBA00022617"/>
    </source>
</evidence>
<dbReference type="AlphaFoldDB" id="A0A673T1H9"/>
<reference evidence="14" key="2">
    <citation type="submission" date="2025-08" db="UniProtKB">
        <authorList>
            <consortium name="Ensembl"/>
        </authorList>
    </citation>
    <scope>IDENTIFICATION</scope>
</reference>
<dbReference type="GO" id="GO:0005789">
    <property type="term" value="C:endoplasmic reticulum membrane"/>
    <property type="evidence" value="ECO:0007669"/>
    <property type="project" value="UniProtKB-SubCell"/>
</dbReference>
<comment type="similarity">
    <text evidence="3 13">Belongs to the cytochrome P450 family.</text>
</comment>
<evidence type="ECO:0000313" key="15">
    <source>
        <dbReference type="Proteomes" id="UP000472268"/>
    </source>
</evidence>
<keyword evidence="9 12" id="KW-0408">Iron</keyword>
<dbReference type="InterPro" id="IPR001128">
    <property type="entry name" value="Cyt_P450"/>
</dbReference>
<evidence type="ECO:0000256" key="7">
    <source>
        <dbReference type="ARBA" id="ARBA00022848"/>
    </source>
</evidence>
<organism evidence="14 15">
    <name type="scientific">Suricata suricatta</name>
    <name type="common">Meerkat</name>
    <dbReference type="NCBI Taxonomy" id="37032"/>
    <lineage>
        <taxon>Eukaryota</taxon>
        <taxon>Metazoa</taxon>
        <taxon>Chordata</taxon>
        <taxon>Craniata</taxon>
        <taxon>Vertebrata</taxon>
        <taxon>Euteleostomi</taxon>
        <taxon>Mammalia</taxon>
        <taxon>Eutheria</taxon>
        <taxon>Laurasiatheria</taxon>
        <taxon>Carnivora</taxon>
        <taxon>Feliformia</taxon>
        <taxon>Herpestidae</taxon>
        <taxon>Suricata</taxon>
    </lineage>
</organism>
<keyword evidence="5 12" id="KW-0479">Metal-binding</keyword>
<gene>
    <name evidence="14" type="primary">LOC115290145</name>
</gene>
<dbReference type="CDD" id="cd20675">
    <property type="entry name" value="CYP1B1-like"/>
    <property type="match status" value="1"/>
</dbReference>